<evidence type="ECO:0000313" key="3">
    <source>
        <dbReference type="EMBL" id="VFR77083.1"/>
    </source>
</evidence>
<dbReference type="Pfam" id="PF01713">
    <property type="entry name" value="Smr"/>
    <property type="match status" value="1"/>
</dbReference>
<organism evidence="4">
    <name type="scientific">plant metagenome</name>
    <dbReference type="NCBI Taxonomy" id="1297885"/>
    <lineage>
        <taxon>unclassified sequences</taxon>
        <taxon>metagenomes</taxon>
        <taxon>organismal metagenomes</taxon>
    </lineage>
</organism>
<proteinExistence type="predicted"/>
<sequence length="242" mass="25303">MKGARQGFGDLKALAKTAADNQRKAERQAAARPVTAASGASGAGLARGQGPAAAPAAPEDVDAFRRLMQSVTPIKTDRVARANTPAAPADEQRRRREWAMGGQAAVPTPAALEPVSDEYVSRLLTDDGSAFVRTGMAPDTLRQLRRGAWGVQAELDLHGMTVEQARPALATFLKAAVEAGARCVRVIHGQGHHSSGPQAVLRDKVTRWLVQHAIVLAFAQGKEADGGAGAVRVLLKQGSAGN</sequence>
<evidence type="ECO:0000256" key="1">
    <source>
        <dbReference type="SAM" id="MobiDB-lite"/>
    </source>
</evidence>
<accession>A0A484VDC2</accession>
<dbReference type="SUPFAM" id="SSF160443">
    <property type="entry name" value="SMR domain-like"/>
    <property type="match status" value="1"/>
</dbReference>
<evidence type="ECO:0000313" key="4">
    <source>
        <dbReference type="EMBL" id="VFR96592.1"/>
    </source>
</evidence>
<gene>
    <name evidence="3" type="ORF">ISE1_1024</name>
    <name evidence="4" type="ORF">ISE2_1062</name>
</gene>
<dbReference type="InterPro" id="IPR036063">
    <property type="entry name" value="Smr_dom_sf"/>
</dbReference>
<dbReference type="EMBL" id="CAADIN010000039">
    <property type="protein sequence ID" value="VFR96592.1"/>
    <property type="molecule type" value="Genomic_DNA"/>
</dbReference>
<reference evidence="4" key="1">
    <citation type="submission" date="2019-03" db="EMBL/GenBank/DDBJ databases">
        <authorList>
            <person name="Danneels B."/>
        </authorList>
    </citation>
    <scope>NUCLEOTIDE SEQUENCE</scope>
</reference>
<feature type="region of interest" description="Disordered" evidence="1">
    <location>
        <begin position="75"/>
        <end position="95"/>
    </location>
</feature>
<name>A0A484VDC2_9ZZZZ</name>
<dbReference type="AlphaFoldDB" id="A0A484VDC2"/>
<dbReference type="Gene3D" id="3.30.1370.110">
    <property type="match status" value="1"/>
</dbReference>
<dbReference type="SMART" id="SM00463">
    <property type="entry name" value="SMR"/>
    <property type="match status" value="1"/>
</dbReference>
<dbReference type="InterPro" id="IPR002625">
    <property type="entry name" value="Smr_dom"/>
</dbReference>
<dbReference type="PANTHER" id="PTHR35562">
    <property type="entry name" value="DNA ENDONUCLEASE SMRA-RELATED"/>
    <property type="match status" value="1"/>
</dbReference>
<dbReference type="EMBL" id="CAADIM010000014">
    <property type="protein sequence ID" value="VFR77083.1"/>
    <property type="molecule type" value="Genomic_DNA"/>
</dbReference>
<feature type="domain" description="Smr" evidence="2">
    <location>
        <begin position="155"/>
        <end position="236"/>
    </location>
</feature>
<protein>
    <submittedName>
        <fullName evidence="4">Smr domain protein</fullName>
    </submittedName>
</protein>
<dbReference type="PROSITE" id="PS50828">
    <property type="entry name" value="SMR"/>
    <property type="match status" value="1"/>
</dbReference>
<feature type="compositionally biased region" description="Low complexity" evidence="1">
    <location>
        <begin position="48"/>
        <end position="58"/>
    </location>
</feature>
<evidence type="ECO:0000259" key="2">
    <source>
        <dbReference type="PROSITE" id="PS50828"/>
    </source>
</evidence>
<dbReference type="PANTHER" id="PTHR35562:SF2">
    <property type="entry name" value="DNA ENDONUCLEASE SMRA-RELATED"/>
    <property type="match status" value="1"/>
</dbReference>
<feature type="region of interest" description="Disordered" evidence="1">
    <location>
        <begin position="1"/>
        <end position="59"/>
    </location>
</feature>